<dbReference type="InterPro" id="IPR050266">
    <property type="entry name" value="AB_hydrolase_sf"/>
</dbReference>
<dbReference type="InterPro" id="IPR029058">
    <property type="entry name" value="AB_hydrolase_fold"/>
</dbReference>
<keyword evidence="3" id="KW-0378">Hydrolase</keyword>
<dbReference type="Gene3D" id="3.40.50.1820">
    <property type="entry name" value="alpha/beta hydrolase"/>
    <property type="match status" value="1"/>
</dbReference>
<reference evidence="2" key="1">
    <citation type="submission" date="2024-01" db="EMBL/GenBank/DDBJ databases">
        <title>The genome sequence of Micromonospora mangrovi CCTCC AA 2012012.</title>
        <authorList>
            <person name="Gao J."/>
        </authorList>
    </citation>
    <scope>NUCLEOTIDE SEQUENCE</scope>
    <source>
        <strain evidence="2">CCTCC AA 2012012</strain>
    </source>
</reference>
<evidence type="ECO:0000313" key="3">
    <source>
        <dbReference type="EMBL" id="XCH74331.1"/>
    </source>
</evidence>
<gene>
    <name evidence="3" type="ORF">ABUL08_29425</name>
    <name evidence="2" type="ORF">VK199_29335</name>
</gene>
<evidence type="ECO:0000313" key="2">
    <source>
        <dbReference type="EMBL" id="XBP93632.1"/>
    </source>
</evidence>
<organism evidence="3">
    <name type="scientific">Micromonospora sp. CCTCC AA 2012012</name>
    <dbReference type="NCBI Taxonomy" id="3111921"/>
    <lineage>
        <taxon>Bacteria</taxon>
        <taxon>Bacillati</taxon>
        <taxon>Actinomycetota</taxon>
        <taxon>Actinomycetes</taxon>
        <taxon>Micromonosporales</taxon>
        <taxon>Micromonosporaceae</taxon>
        <taxon>Micromonospora</taxon>
    </lineage>
</organism>
<dbReference type="PANTHER" id="PTHR43798:SF33">
    <property type="entry name" value="HYDROLASE, PUTATIVE (AFU_ORTHOLOGUE AFUA_2G14860)-RELATED"/>
    <property type="match status" value="1"/>
</dbReference>
<dbReference type="RefSeq" id="WP_350933308.1">
    <property type="nucleotide sequence ID" value="NZ_CP157762.1"/>
</dbReference>
<proteinExistence type="predicted"/>
<accession>A0AAU8HG18</accession>
<dbReference type="EMBL" id="CP157762">
    <property type="protein sequence ID" value="XBP93632.1"/>
    <property type="molecule type" value="Genomic_DNA"/>
</dbReference>
<feature type="domain" description="AB hydrolase-1" evidence="1">
    <location>
        <begin position="6"/>
        <end position="261"/>
    </location>
</feature>
<dbReference type="GO" id="GO:0016787">
    <property type="term" value="F:hydrolase activity"/>
    <property type="evidence" value="ECO:0007669"/>
    <property type="project" value="UniProtKB-KW"/>
</dbReference>
<dbReference type="PANTHER" id="PTHR43798">
    <property type="entry name" value="MONOACYLGLYCEROL LIPASE"/>
    <property type="match status" value="1"/>
</dbReference>
<dbReference type="AlphaFoldDB" id="A0AAU8HG18"/>
<dbReference type="Pfam" id="PF12697">
    <property type="entry name" value="Abhydrolase_6"/>
    <property type="match status" value="1"/>
</dbReference>
<dbReference type="EMBL" id="CP159342">
    <property type="protein sequence ID" value="XCH74331.1"/>
    <property type="molecule type" value="Genomic_DNA"/>
</dbReference>
<sequence length="271" mass="28580">MDRPVVVLCAGMAEGADTWDALVPLLADTHRVVRFDRPGLGGSGPVGPPPTLAGEVARLAALVGREVGRPVLVAHSAAALPAEAYARTHPDRLAGLVLVDPSVVPATPAAGRCRARLARRVAAHPAVPGRVLDRTGLARLGPPVWRWVRRRRATDPPTSALRAAGERRYGSAAVLLTVLVEWLAYPAMAAALARLRRRSAPPVVPVVVLTALADVPGRRARAAWRAGHAALARSFPAGRQELLPDARHLVQWDDPEAVRAAIVAVGRDTGS</sequence>
<dbReference type="GO" id="GO:0016020">
    <property type="term" value="C:membrane"/>
    <property type="evidence" value="ECO:0007669"/>
    <property type="project" value="TreeGrafter"/>
</dbReference>
<protein>
    <submittedName>
        <fullName evidence="3">Alpha/beta hydrolase</fullName>
    </submittedName>
</protein>
<name>A0AAU8HG18_9ACTN</name>
<dbReference type="SUPFAM" id="SSF53474">
    <property type="entry name" value="alpha/beta-Hydrolases"/>
    <property type="match status" value="1"/>
</dbReference>
<evidence type="ECO:0000259" key="1">
    <source>
        <dbReference type="Pfam" id="PF12697"/>
    </source>
</evidence>
<dbReference type="InterPro" id="IPR000073">
    <property type="entry name" value="AB_hydrolase_1"/>
</dbReference>
<reference evidence="3" key="2">
    <citation type="submission" date="2024-06" db="EMBL/GenBank/DDBJ databases">
        <title>Micromonospora mangrovi CCTCC AA 2012012 genome sequences.</title>
        <authorList>
            <person name="Gao J."/>
        </authorList>
    </citation>
    <scope>NUCLEOTIDE SEQUENCE</scope>
    <source>
        <strain evidence="3">CCTCC AA 2012012</strain>
    </source>
</reference>